<organism evidence="1 2">
    <name type="scientific">Halorientalis persicus</name>
    <dbReference type="NCBI Taxonomy" id="1367881"/>
    <lineage>
        <taxon>Archaea</taxon>
        <taxon>Methanobacteriati</taxon>
        <taxon>Methanobacteriota</taxon>
        <taxon>Stenosarchaea group</taxon>
        <taxon>Halobacteria</taxon>
        <taxon>Halobacteriales</taxon>
        <taxon>Haloarculaceae</taxon>
        <taxon>Halorientalis</taxon>
    </lineage>
</organism>
<evidence type="ECO:0000313" key="2">
    <source>
        <dbReference type="Proteomes" id="UP000198775"/>
    </source>
</evidence>
<protein>
    <submittedName>
        <fullName evidence="1">Uncharacterized protein</fullName>
    </submittedName>
</protein>
<accession>A0A1H8WZ09</accession>
<name>A0A1H8WZ09_9EURY</name>
<dbReference type="Proteomes" id="UP000198775">
    <property type="component" value="Unassembled WGS sequence"/>
</dbReference>
<evidence type="ECO:0000313" key="1">
    <source>
        <dbReference type="EMBL" id="SEP32657.1"/>
    </source>
</evidence>
<sequence>MASGRGTRGSVIDSATVAVWPLPALGVLAVAAP</sequence>
<feature type="non-terminal residue" evidence="1">
    <location>
        <position position="33"/>
    </location>
</feature>
<keyword evidence="2" id="KW-1185">Reference proteome</keyword>
<reference evidence="2" key="1">
    <citation type="submission" date="2016-10" db="EMBL/GenBank/DDBJ databases">
        <authorList>
            <person name="Varghese N."/>
            <person name="Submissions S."/>
        </authorList>
    </citation>
    <scope>NUCLEOTIDE SEQUENCE [LARGE SCALE GENOMIC DNA]</scope>
    <source>
        <strain evidence="2">IBRC-M 10043</strain>
    </source>
</reference>
<proteinExistence type="predicted"/>
<dbReference type="AlphaFoldDB" id="A0A1H8WZ09"/>
<gene>
    <name evidence="1" type="ORF">SAMN05216388_10894</name>
</gene>
<dbReference type="EMBL" id="FOCX01000089">
    <property type="protein sequence ID" value="SEP32657.1"/>
    <property type="molecule type" value="Genomic_DNA"/>
</dbReference>